<evidence type="ECO:0000313" key="2">
    <source>
        <dbReference type="Ensembl" id="ENSOANP00000054116.1"/>
    </source>
</evidence>
<evidence type="ECO:0008006" key="4">
    <source>
        <dbReference type="Google" id="ProtNLM"/>
    </source>
</evidence>
<protein>
    <recommendedName>
        <fullName evidence="4">Brain expressed associated with NEDD4 1</fullName>
    </recommendedName>
</protein>
<proteinExistence type="predicted"/>
<dbReference type="PANTHER" id="PTHR36464:SF1">
    <property type="entry name" value="PROTEIN BEAN1"/>
    <property type="match status" value="1"/>
</dbReference>
<dbReference type="RefSeq" id="XP_028905614.1">
    <property type="nucleotide sequence ID" value="XM_029049781.2"/>
</dbReference>
<dbReference type="GeneTree" id="ENSGT00940000165226"/>
<evidence type="ECO:0000313" key="3">
    <source>
        <dbReference type="Proteomes" id="UP000002279"/>
    </source>
</evidence>
<organism evidence="2 3">
    <name type="scientific">Ornithorhynchus anatinus</name>
    <name type="common">Duckbill platypus</name>
    <dbReference type="NCBI Taxonomy" id="9258"/>
    <lineage>
        <taxon>Eukaryota</taxon>
        <taxon>Metazoa</taxon>
        <taxon>Chordata</taxon>
        <taxon>Craniata</taxon>
        <taxon>Vertebrata</taxon>
        <taxon>Euteleostomi</taxon>
        <taxon>Mammalia</taxon>
        <taxon>Monotremata</taxon>
        <taxon>Ornithorhynchidae</taxon>
        <taxon>Ornithorhynchus</taxon>
    </lineage>
</organism>
<dbReference type="PANTHER" id="PTHR36464">
    <property type="entry name" value="PROTEIN BEAN1"/>
    <property type="match status" value="1"/>
</dbReference>
<dbReference type="OMA" id="LWLHFAP"/>
<name>A0A6I8PGR1_ORNAN</name>
<gene>
    <name evidence="2" type="primary">LOC100680566</name>
</gene>
<feature type="transmembrane region" description="Helical" evidence="1">
    <location>
        <begin position="33"/>
        <end position="56"/>
    </location>
</feature>
<dbReference type="Proteomes" id="UP000002279">
    <property type="component" value="Chromosome X1"/>
</dbReference>
<keyword evidence="1" id="KW-1133">Transmembrane helix</keyword>
<reference evidence="2" key="3">
    <citation type="submission" date="2025-09" db="UniProtKB">
        <authorList>
            <consortium name="Ensembl"/>
        </authorList>
    </citation>
    <scope>IDENTIFICATION</scope>
    <source>
        <strain evidence="2">Glennie</strain>
    </source>
</reference>
<reference evidence="2" key="2">
    <citation type="submission" date="2025-08" db="UniProtKB">
        <authorList>
            <consortium name="Ensembl"/>
        </authorList>
    </citation>
    <scope>IDENTIFICATION</scope>
    <source>
        <strain evidence="2">Glennie</strain>
    </source>
</reference>
<dbReference type="FunCoup" id="A0A6I8PGR1">
    <property type="interactions" value="25"/>
</dbReference>
<dbReference type="Ensembl" id="ENSOANT00000060036.1">
    <property type="protein sequence ID" value="ENSOANP00000054116.1"/>
    <property type="gene ID" value="ENSOANG00000047853.1"/>
</dbReference>
<dbReference type="GeneID" id="100680566"/>
<dbReference type="AlphaFoldDB" id="A0A6I8PGR1"/>
<dbReference type="InParanoid" id="A0A6I8PGR1"/>
<reference evidence="2 3" key="1">
    <citation type="journal article" date="2008" name="Nature">
        <title>Genome analysis of the platypus reveals unique signatures of evolution.</title>
        <authorList>
            <person name="Warren W.C."/>
            <person name="Hillier L.W."/>
            <person name="Marshall Graves J.A."/>
            <person name="Birney E."/>
            <person name="Ponting C.P."/>
            <person name="Grutzner F."/>
            <person name="Belov K."/>
            <person name="Miller W."/>
            <person name="Clarke L."/>
            <person name="Chinwalla A.T."/>
            <person name="Yang S.P."/>
            <person name="Heger A."/>
            <person name="Locke D.P."/>
            <person name="Miethke P."/>
            <person name="Waters P.D."/>
            <person name="Veyrunes F."/>
            <person name="Fulton L."/>
            <person name="Fulton B."/>
            <person name="Graves T."/>
            <person name="Wallis J."/>
            <person name="Puente X.S."/>
            <person name="Lopez-Otin C."/>
            <person name="Ordonez G.R."/>
            <person name="Eichler E.E."/>
            <person name="Chen L."/>
            <person name="Cheng Z."/>
            <person name="Deakin J.E."/>
            <person name="Alsop A."/>
            <person name="Thompson K."/>
            <person name="Kirby P."/>
            <person name="Papenfuss A.T."/>
            <person name="Wakefield M.J."/>
            <person name="Olender T."/>
            <person name="Lancet D."/>
            <person name="Huttley G.A."/>
            <person name="Smit A.F."/>
            <person name="Pask A."/>
            <person name="Temple-Smith P."/>
            <person name="Batzer M.A."/>
            <person name="Walker J.A."/>
            <person name="Konkel M.K."/>
            <person name="Harris R.S."/>
            <person name="Whittington C.M."/>
            <person name="Wong E.S."/>
            <person name="Gemmell N.J."/>
            <person name="Buschiazzo E."/>
            <person name="Vargas Jentzsch I.M."/>
            <person name="Merkel A."/>
            <person name="Schmitz J."/>
            <person name="Zemann A."/>
            <person name="Churakov G."/>
            <person name="Kriegs J.O."/>
            <person name="Brosius J."/>
            <person name="Murchison E.P."/>
            <person name="Sachidanandam R."/>
            <person name="Smith C."/>
            <person name="Hannon G.J."/>
            <person name="Tsend-Ayush E."/>
            <person name="McMillan D."/>
            <person name="Attenborough R."/>
            <person name="Rens W."/>
            <person name="Ferguson-Smith M."/>
            <person name="Lefevre C.M."/>
            <person name="Sharp J.A."/>
            <person name="Nicholas K.R."/>
            <person name="Ray D.A."/>
            <person name="Kube M."/>
            <person name="Reinhardt R."/>
            <person name="Pringle T.H."/>
            <person name="Taylor J."/>
            <person name="Jones R.C."/>
            <person name="Nixon B."/>
            <person name="Dacheux J.L."/>
            <person name="Niwa H."/>
            <person name="Sekita Y."/>
            <person name="Huang X."/>
            <person name="Stark A."/>
            <person name="Kheradpour P."/>
            <person name="Kellis M."/>
            <person name="Flicek P."/>
            <person name="Chen Y."/>
            <person name="Webber C."/>
            <person name="Hardison R."/>
            <person name="Nelson J."/>
            <person name="Hallsworth-Pepin K."/>
            <person name="Delehaunty K."/>
            <person name="Markovic C."/>
            <person name="Minx P."/>
            <person name="Feng Y."/>
            <person name="Kremitzki C."/>
            <person name="Mitreva M."/>
            <person name="Glasscock J."/>
            <person name="Wylie T."/>
            <person name="Wohldmann P."/>
            <person name="Thiru P."/>
            <person name="Nhan M.N."/>
            <person name="Pohl C.S."/>
            <person name="Smith S.M."/>
            <person name="Hou S."/>
            <person name="Nefedov M."/>
            <person name="de Jong P.J."/>
            <person name="Renfree M.B."/>
            <person name="Mardis E.R."/>
            <person name="Wilson R.K."/>
        </authorList>
    </citation>
    <scope>NUCLEOTIDE SEQUENCE [LARGE SCALE GENOMIC DNA]</scope>
    <source>
        <strain evidence="2 3">Glennie</strain>
    </source>
</reference>
<keyword evidence="1" id="KW-0472">Membrane</keyword>
<keyword evidence="1" id="KW-0812">Transmembrane</keyword>
<dbReference type="OrthoDB" id="9085892at2759"/>
<sequence length="232" mass="25839">MTALVHPNQSIPINEFPSYTETINDPGLLVSPLLVAGVVIGLVLFLSCMTIIVGGLRKERRLRHQNFSGTYGPDSFSFGDSIGEMRSTCFEEFPPDFDFESFLESQPQPPVMYSDLPPRYEECVRPTALQIPTDEPPPYSLTDPGQRIELPVGIGPMPGMAFGEPEWASNSLGCRHGGQPLVSAISRARCPLETMPHYEVMVCDQSRPIPLMPRDAPKNSNLEYLHLFNRIF</sequence>
<evidence type="ECO:0000256" key="1">
    <source>
        <dbReference type="SAM" id="Phobius"/>
    </source>
</evidence>
<dbReference type="Bgee" id="ENSOANG00000047853">
    <property type="expression patterns" value="Expressed in testis and 5 other cell types or tissues"/>
</dbReference>
<keyword evidence="3" id="KW-1185">Reference proteome</keyword>
<dbReference type="InterPro" id="IPR039352">
    <property type="entry name" value="BEAN1"/>
</dbReference>
<accession>A0A6I8PGR1</accession>
<dbReference type="KEGG" id="oaa:100680566"/>